<keyword evidence="3" id="KW-1185">Reference proteome</keyword>
<reference evidence="2 3" key="1">
    <citation type="submission" date="2019-05" db="EMBL/GenBank/DDBJ databases">
        <title>Another draft genome of Portunus trituberculatus and its Hox gene families provides insights of decapod evolution.</title>
        <authorList>
            <person name="Jeong J.-H."/>
            <person name="Song I."/>
            <person name="Kim S."/>
            <person name="Choi T."/>
            <person name="Kim D."/>
            <person name="Ryu S."/>
            <person name="Kim W."/>
        </authorList>
    </citation>
    <scope>NUCLEOTIDE SEQUENCE [LARGE SCALE GENOMIC DNA]</scope>
    <source>
        <tissue evidence="2">Muscle</tissue>
    </source>
</reference>
<proteinExistence type="predicted"/>
<feature type="compositionally biased region" description="Polar residues" evidence="1">
    <location>
        <begin position="45"/>
        <end position="60"/>
    </location>
</feature>
<gene>
    <name evidence="2" type="ORF">E2C01_006230</name>
</gene>
<protein>
    <submittedName>
        <fullName evidence="2">Uncharacterized protein</fullName>
    </submittedName>
</protein>
<sequence>MFVNTSVSLMHEYKPRQQDEPCIAKNCLHDNPDTHTRDLQPPPSSTTTHTGRVASSGSSLSTATHLHNLTLSQLFSLTVATLTSNSMTSEKGTG</sequence>
<evidence type="ECO:0000256" key="1">
    <source>
        <dbReference type="SAM" id="MobiDB-lite"/>
    </source>
</evidence>
<dbReference type="Proteomes" id="UP000324222">
    <property type="component" value="Unassembled WGS sequence"/>
</dbReference>
<accession>A0A5B7CUN7</accession>
<evidence type="ECO:0000313" key="2">
    <source>
        <dbReference type="EMBL" id="MPC13492.1"/>
    </source>
</evidence>
<name>A0A5B7CUN7_PORTR</name>
<dbReference type="AlphaFoldDB" id="A0A5B7CUN7"/>
<organism evidence="2 3">
    <name type="scientific">Portunus trituberculatus</name>
    <name type="common">Swimming crab</name>
    <name type="synonym">Neptunus trituberculatus</name>
    <dbReference type="NCBI Taxonomy" id="210409"/>
    <lineage>
        <taxon>Eukaryota</taxon>
        <taxon>Metazoa</taxon>
        <taxon>Ecdysozoa</taxon>
        <taxon>Arthropoda</taxon>
        <taxon>Crustacea</taxon>
        <taxon>Multicrustacea</taxon>
        <taxon>Malacostraca</taxon>
        <taxon>Eumalacostraca</taxon>
        <taxon>Eucarida</taxon>
        <taxon>Decapoda</taxon>
        <taxon>Pleocyemata</taxon>
        <taxon>Brachyura</taxon>
        <taxon>Eubrachyura</taxon>
        <taxon>Portunoidea</taxon>
        <taxon>Portunidae</taxon>
        <taxon>Portuninae</taxon>
        <taxon>Portunus</taxon>
    </lineage>
</organism>
<feature type="compositionally biased region" description="Basic and acidic residues" evidence="1">
    <location>
        <begin position="27"/>
        <end position="38"/>
    </location>
</feature>
<evidence type="ECO:0000313" key="3">
    <source>
        <dbReference type="Proteomes" id="UP000324222"/>
    </source>
</evidence>
<dbReference type="EMBL" id="VSRR010000286">
    <property type="protein sequence ID" value="MPC13492.1"/>
    <property type="molecule type" value="Genomic_DNA"/>
</dbReference>
<comment type="caution">
    <text evidence="2">The sequence shown here is derived from an EMBL/GenBank/DDBJ whole genome shotgun (WGS) entry which is preliminary data.</text>
</comment>
<feature type="region of interest" description="Disordered" evidence="1">
    <location>
        <begin position="1"/>
        <end position="60"/>
    </location>
</feature>